<proteinExistence type="predicted"/>
<comment type="caution">
    <text evidence="4">The sequence shown here is derived from an EMBL/GenBank/DDBJ whole genome shotgun (WGS) entry which is preliminary data.</text>
</comment>
<feature type="signal peptide" evidence="2">
    <location>
        <begin position="1"/>
        <end position="19"/>
    </location>
</feature>
<dbReference type="PANTHER" id="PTHR35186">
    <property type="entry name" value="ANK_REP_REGION DOMAIN-CONTAINING PROTEIN"/>
    <property type="match status" value="1"/>
</dbReference>
<gene>
    <name evidence="4" type="ORF">CKAH01_08623</name>
</gene>
<sequence length="601" mass="67731">MSGIEVAGLVLGLWPVVLALVKGYKAIRSGDDCTAILRDLGIQKTIYKRCVSKLLQENPDHSDEDVVKLEEDRLDMSLWRSQSFEQHLKDRIGGESFTSITHVLGDIQTNMEELQGYLRDGAADLISDKSRRIRMRSTLRQIRMNLPQSDFQKTFEKLKEKNLLLQQLVQLFDDPQDPPNWTRISSRPRRGSNSRRQRRAGLRHINDLSQAIENSYGCDCAHGHDAGFWVSGDDPFQIVFMIDEPERSLSDFSLKSRPTMGTETSTINLEDTSAQGSPANDSGIALIESRQRANLSRRTSSQDDDSTCWSSSRPDSPGGRCRERRTLPLLFYPMFSGSSGSMEQIQDMCNLVKHLSRRTPESSSLRASLGKLGQGERFFTARSTEETQAGVPTSISCLEDRLPPLDDWSLSKQKRIDIAQKLALAIVQFWSTAWIGKWWTWRDFSLKDDEQREMQLFVTRTIFSRPSDAKQAGAPAKFWRLLREPLLIRLGFALIELGLGKRLSRLRAEGNGGDMAPEVFGGSCQDVVDYDTAMTILERNILREEIGVAYQGAVAACLRCEIIQETGAISLTTAASSFQSDVESFVVQPLYEYFENTWGTV</sequence>
<accession>A0AAD9Y158</accession>
<evidence type="ECO:0000313" key="5">
    <source>
        <dbReference type="Proteomes" id="UP001281614"/>
    </source>
</evidence>
<dbReference type="PANTHER" id="PTHR35186:SF4">
    <property type="entry name" value="PRION-INHIBITION AND PROPAGATION HELO DOMAIN-CONTAINING PROTEIN"/>
    <property type="match status" value="1"/>
</dbReference>
<protein>
    <recommendedName>
        <fullName evidence="3">DUF7580 domain-containing protein</fullName>
    </recommendedName>
</protein>
<feature type="chain" id="PRO_5041901728" description="DUF7580 domain-containing protein" evidence="2">
    <location>
        <begin position="20"/>
        <end position="601"/>
    </location>
</feature>
<feature type="region of interest" description="Disordered" evidence="1">
    <location>
        <begin position="251"/>
        <end position="322"/>
    </location>
</feature>
<evidence type="ECO:0000256" key="1">
    <source>
        <dbReference type="SAM" id="MobiDB-lite"/>
    </source>
</evidence>
<feature type="region of interest" description="Disordered" evidence="1">
    <location>
        <begin position="176"/>
        <end position="199"/>
    </location>
</feature>
<name>A0AAD9Y158_COLKA</name>
<feature type="domain" description="DUF7580" evidence="3">
    <location>
        <begin position="339"/>
        <end position="592"/>
    </location>
</feature>
<dbReference type="EMBL" id="VYYT01000532">
    <property type="protein sequence ID" value="KAK2732802.1"/>
    <property type="molecule type" value="Genomic_DNA"/>
</dbReference>
<keyword evidence="2" id="KW-0732">Signal</keyword>
<keyword evidence="5" id="KW-1185">Reference proteome</keyword>
<organism evidence="4 5">
    <name type="scientific">Colletotrichum kahawae</name>
    <name type="common">Coffee berry disease fungus</name>
    <dbReference type="NCBI Taxonomy" id="34407"/>
    <lineage>
        <taxon>Eukaryota</taxon>
        <taxon>Fungi</taxon>
        <taxon>Dikarya</taxon>
        <taxon>Ascomycota</taxon>
        <taxon>Pezizomycotina</taxon>
        <taxon>Sordariomycetes</taxon>
        <taxon>Hypocreomycetidae</taxon>
        <taxon>Glomerellales</taxon>
        <taxon>Glomerellaceae</taxon>
        <taxon>Colletotrichum</taxon>
        <taxon>Colletotrichum gloeosporioides species complex</taxon>
    </lineage>
</organism>
<evidence type="ECO:0000259" key="3">
    <source>
        <dbReference type="Pfam" id="PF24476"/>
    </source>
</evidence>
<dbReference type="AlphaFoldDB" id="A0AAD9Y158"/>
<feature type="compositionally biased region" description="Basic residues" evidence="1">
    <location>
        <begin position="186"/>
        <end position="199"/>
    </location>
</feature>
<dbReference type="InterPro" id="IPR056002">
    <property type="entry name" value="DUF7580"/>
</dbReference>
<dbReference type="Pfam" id="PF24476">
    <property type="entry name" value="DUF7580"/>
    <property type="match status" value="1"/>
</dbReference>
<evidence type="ECO:0000313" key="4">
    <source>
        <dbReference type="EMBL" id="KAK2732802.1"/>
    </source>
</evidence>
<dbReference type="Proteomes" id="UP001281614">
    <property type="component" value="Unassembled WGS sequence"/>
</dbReference>
<feature type="compositionally biased region" description="Polar residues" evidence="1">
    <location>
        <begin position="259"/>
        <end position="280"/>
    </location>
</feature>
<reference evidence="4" key="1">
    <citation type="submission" date="2023-02" db="EMBL/GenBank/DDBJ databases">
        <title>Colletotrichum kahawae CIFC_Que2 genome sequencing and assembly.</title>
        <authorList>
            <person name="Baroncelli R."/>
        </authorList>
    </citation>
    <scope>NUCLEOTIDE SEQUENCE</scope>
    <source>
        <strain evidence="4">CIFC_Que2</strain>
    </source>
</reference>
<evidence type="ECO:0000256" key="2">
    <source>
        <dbReference type="SAM" id="SignalP"/>
    </source>
</evidence>